<dbReference type="Proteomes" id="UP000324897">
    <property type="component" value="Chromosome 5"/>
</dbReference>
<dbReference type="EMBL" id="RWGY01000004">
    <property type="protein sequence ID" value="TVU45350.1"/>
    <property type="molecule type" value="Genomic_DNA"/>
</dbReference>
<keyword evidence="2" id="KW-1185">Reference proteome</keyword>
<dbReference type="Gramene" id="TVU45350">
    <property type="protein sequence ID" value="TVU45350"/>
    <property type="gene ID" value="EJB05_04835"/>
</dbReference>
<gene>
    <name evidence="1" type="ORF">EJB05_04835</name>
</gene>
<dbReference type="AlphaFoldDB" id="A0A5J9WD74"/>
<name>A0A5J9WD74_9POAL</name>
<evidence type="ECO:0000313" key="2">
    <source>
        <dbReference type="Proteomes" id="UP000324897"/>
    </source>
</evidence>
<organism evidence="1 2">
    <name type="scientific">Eragrostis curvula</name>
    <name type="common">weeping love grass</name>
    <dbReference type="NCBI Taxonomy" id="38414"/>
    <lineage>
        <taxon>Eukaryota</taxon>
        <taxon>Viridiplantae</taxon>
        <taxon>Streptophyta</taxon>
        <taxon>Embryophyta</taxon>
        <taxon>Tracheophyta</taxon>
        <taxon>Spermatophyta</taxon>
        <taxon>Magnoliopsida</taxon>
        <taxon>Liliopsida</taxon>
        <taxon>Poales</taxon>
        <taxon>Poaceae</taxon>
        <taxon>PACMAD clade</taxon>
        <taxon>Chloridoideae</taxon>
        <taxon>Eragrostideae</taxon>
        <taxon>Eragrostidinae</taxon>
        <taxon>Eragrostis</taxon>
    </lineage>
</organism>
<evidence type="ECO:0000313" key="1">
    <source>
        <dbReference type="EMBL" id="TVU45350.1"/>
    </source>
</evidence>
<comment type="caution">
    <text evidence="1">The sequence shown here is derived from an EMBL/GenBank/DDBJ whole genome shotgun (WGS) entry which is preliminary data.</text>
</comment>
<accession>A0A5J9WD74</accession>
<feature type="non-terminal residue" evidence="1">
    <location>
        <position position="1"/>
    </location>
</feature>
<proteinExistence type="predicted"/>
<sequence length="185" mass="20525">MLKRVFDFLKGGLTAKQASSSPEGGLTAKQASGSRECGINTNCAGHLYLLLEGDLPWGCGVHKICTSDDNACHLSSDCYSDDDALVERSELRLPRPFMHMEFHPLFREYTTAAFETKIMSLHPKVVMGIDRNFISGGSMAMLDVHSREFTFSPEFKVNLIPPDLPIYFPLADKLGNIHVKQIAEC</sequence>
<protein>
    <submittedName>
        <fullName evidence="1">Uncharacterized protein</fullName>
    </submittedName>
</protein>
<reference evidence="1 2" key="1">
    <citation type="journal article" date="2019" name="Sci. Rep.">
        <title>A high-quality genome of Eragrostis curvula grass provides insights into Poaceae evolution and supports new strategies to enhance forage quality.</title>
        <authorList>
            <person name="Carballo J."/>
            <person name="Santos B.A.C.M."/>
            <person name="Zappacosta D."/>
            <person name="Garbus I."/>
            <person name="Selva J.P."/>
            <person name="Gallo C.A."/>
            <person name="Diaz A."/>
            <person name="Albertini E."/>
            <person name="Caccamo M."/>
            <person name="Echenique V."/>
        </authorList>
    </citation>
    <scope>NUCLEOTIDE SEQUENCE [LARGE SCALE GENOMIC DNA]</scope>
    <source>
        <strain evidence="2">cv. Victoria</strain>
        <tissue evidence="1">Leaf</tissue>
    </source>
</reference>